<sequence>MRFLPIFRALLAQLLVLALLAVLVLILTRFDLRFPLAAVALLQGLGAALLGWRLGLSRWWLPINFAFVPALLLAQGLALPGWLAPLAFALLLLLNWNSAGERVPLYLTGRRTLQQLQALLSERDGGGRFVDLGCGLGSALCPLARAFPQRQFLGVETAPLSFLIAWLRSLPLRNCKVRYRSLWAQPLDEFEVVYCFLSPEPMMQLWQSARTQMRAGSWLISNSFAIPGVPASRTLQLEDWRGSRLLLWEMPGAELAATDPAG</sequence>
<evidence type="ECO:0000256" key="2">
    <source>
        <dbReference type="ARBA" id="ARBA00022679"/>
    </source>
</evidence>
<reference evidence="5 6" key="1">
    <citation type="submission" date="2018-04" db="EMBL/GenBank/DDBJ databases">
        <title>Pseudomonas sp. nov., isolated from mangrove soil.</title>
        <authorList>
            <person name="Chen C."/>
        </authorList>
    </citation>
    <scope>NUCLEOTIDE SEQUENCE [LARGE SCALE GENOMIC DNA]</scope>
    <source>
        <strain evidence="5 6">TC-11</strain>
    </source>
</reference>
<name>A0A2T5P8Q6_9PSED</name>
<evidence type="ECO:0000313" key="5">
    <source>
        <dbReference type="EMBL" id="PTU74103.1"/>
    </source>
</evidence>
<proteinExistence type="predicted"/>
<keyword evidence="4" id="KW-0812">Transmembrane</keyword>
<evidence type="ECO:0000256" key="1">
    <source>
        <dbReference type="ARBA" id="ARBA00022603"/>
    </source>
</evidence>
<feature type="transmembrane region" description="Helical" evidence="4">
    <location>
        <begin position="34"/>
        <end position="54"/>
    </location>
</feature>
<keyword evidence="1 5" id="KW-0489">Methyltransferase</keyword>
<dbReference type="EMBL" id="QASN01000019">
    <property type="protein sequence ID" value="PTU74103.1"/>
    <property type="molecule type" value="Genomic_DNA"/>
</dbReference>
<comment type="caution">
    <text evidence="5">The sequence shown here is derived from an EMBL/GenBank/DDBJ whole genome shotgun (WGS) entry which is preliminary data.</text>
</comment>
<gene>
    <name evidence="5" type="ORF">DBO85_12150</name>
</gene>
<keyword evidence="3" id="KW-0949">S-adenosyl-L-methionine</keyword>
<dbReference type="RefSeq" id="WP_108107537.1">
    <property type="nucleotide sequence ID" value="NZ_QASN01000019.1"/>
</dbReference>
<evidence type="ECO:0000256" key="3">
    <source>
        <dbReference type="ARBA" id="ARBA00022691"/>
    </source>
</evidence>
<evidence type="ECO:0000313" key="6">
    <source>
        <dbReference type="Proteomes" id="UP000244064"/>
    </source>
</evidence>
<evidence type="ECO:0000256" key="4">
    <source>
        <dbReference type="SAM" id="Phobius"/>
    </source>
</evidence>
<dbReference type="PANTHER" id="PTHR13610:SF11">
    <property type="entry name" value="METHYLTRANSFERASE DOMAIN-CONTAINING PROTEIN"/>
    <property type="match status" value="1"/>
</dbReference>
<dbReference type="Gene3D" id="3.40.50.150">
    <property type="entry name" value="Vaccinia Virus protein VP39"/>
    <property type="match status" value="1"/>
</dbReference>
<dbReference type="PANTHER" id="PTHR13610">
    <property type="entry name" value="METHYLTRANSFERASE DOMAIN-CONTAINING PROTEIN"/>
    <property type="match status" value="1"/>
</dbReference>
<keyword evidence="2 5" id="KW-0808">Transferase</keyword>
<keyword evidence="6" id="KW-1185">Reference proteome</keyword>
<feature type="transmembrane region" description="Helical" evidence="4">
    <location>
        <begin position="66"/>
        <end position="94"/>
    </location>
</feature>
<dbReference type="GO" id="GO:0032259">
    <property type="term" value="P:methylation"/>
    <property type="evidence" value="ECO:0007669"/>
    <property type="project" value="UniProtKB-KW"/>
</dbReference>
<dbReference type="Proteomes" id="UP000244064">
    <property type="component" value="Unassembled WGS sequence"/>
</dbReference>
<dbReference type="InterPro" id="IPR026170">
    <property type="entry name" value="FAM173A/B"/>
</dbReference>
<dbReference type="AlphaFoldDB" id="A0A2T5P8Q6"/>
<organism evidence="5 6">
    <name type="scientific">Pseudomonas mangrovi</name>
    <dbReference type="NCBI Taxonomy" id="2161748"/>
    <lineage>
        <taxon>Bacteria</taxon>
        <taxon>Pseudomonadati</taxon>
        <taxon>Pseudomonadota</taxon>
        <taxon>Gammaproteobacteria</taxon>
        <taxon>Pseudomonadales</taxon>
        <taxon>Pseudomonadaceae</taxon>
        <taxon>Pseudomonas</taxon>
    </lineage>
</organism>
<dbReference type="CDD" id="cd02440">
    <property type="entry name" value="AdoMet_MTases"/>
    <property type="match status" value="1"/>
</dbReference>
<dbReference type="GO" id="GO:0016279">
    <property type="term" value="F:protein-lysine N-methyltransferase activity"/>
    <property type="evidence" value="ECO:0007669"/>
    <property type="project" value="InterPro"/>
</dbReference>
<accession>A0A2T5P8Q6</accession>
<keyword evidence="4" id="KW-0472">Membrane</keyword>
<protein>
    <submittedName>
        <fullName evidence="5">Trans-aconitate methyltransferase</fullName>
    </submittedName>
</protein>
<dbReference type="SUPFAM" id="SSF53335">
    <property type="entry name" value="S-adenosyl-L-methionine-dependent methyltransferases"/>
    <property type="match status" value="1"/>
</dbReference>
<feature type="transmembrane region" description="Helical" evidence="4">
    <location>
        <begin position="6"/>
        <end position="27"/>
    </location>
</feature>
<dbReference type="OrthoDB" id="5611641at2"/>
<dbReference type="InterPro" id="IPR029063">
    <property type="entry name" value="SAM-dependent_MTases_sf"/>
</dbReference>
<keyword evidence="4" id="KW-1133">Transmembrane helix</keyword>